<proteinExistence type="predicted"/>
<organism evidence="1 2">
    <name type="scientific">Halovulum dunhuangense</name>
    <dbReference type="NCBI Taxonomy" id="1505036"/>
    <lineage>
        <taxon>Bacteria</taxon>
        <taxon>Pseudomonadati</taxon>
        <taxon>Pseudomonadota</taxon>
        <taxon>Alphaproteobacteria</taxon>
        <taxon>Rhodobacterales</taxon>
        <taxon>Paracoccaceae</taxon>
        <taxon>Halovulum</taxon>
    </lineage>
</organism>
<dbReference type="EMBL" id="JABFBC010000002">
    <property type="protein sequence ID" value="NNU81575.1"/>
    <property type="molecule type" value="Genomic_DNA"/>
</dbReference>
<name>A0A849L5B8_9RHOB</name>
<gene>
    <name evidence="1" type="ORF">HMH01_14135</name>
</gene>
<dbReference type="RefSeq" id="WP_171326408.1">
    <property type="nucleotide sequence ID" value="NZ_JABFBC010000002.1"/>
</dbReference>
<comment type="caution">
    <text evidence="1">The sequence shown here is derived from an EMBL/GenBank/DDBJ whole genome shotgun (WGS) entry which is preliminary data.</text>
</comment>
<accession>A0A849L5B8</accession>
<reference evidence="1 2" key="1">
    <citation type="submission" date="2020-05" db="EMBL/GenBank/DDBJ databases">
        <title>Gimesia benthica sp. nov., a novel planctomycete isolated from a deep-sea water sample of the Northwest Indian Ocean.</title>
        <authorList>
            <person name="Wang J."/>
            <person name="Ruan C."/>
            <person name="Song L."/>
            <person name="Zhu Y."/>
            <person name="Li A."/>
            <person name="Zheng X."/>
            <person name="Wang L."/>
            <person name="Lu Z."/>
            <person name="Huang Y."/>
            <person name="Du W."/>
            <person name="Zhou Y."/>
            <person name="Huang L."/>
            <person name="Dai X."/>
        </authorList>
    </citation>
    <scope>NUCLEOTIDE SEQUENCE [LARGE SCALE GENOMIC DNA]</scope>
    <source>
        <strain evidence="1 2">YYQ-30</strain>
    </source>
</reference>
<dbReference type="AlphaFoldDB" id="A0A849L5B8"/>
<protein>
    <submittedName>
        <fullName evidence="1">Uncharacterized protein</fullName>
    </submittedName>
</protein>
<evidence type="ECO:0000313" key="1">
    <source>
        <dbReference type="EMBL" id="NNU81575.1"/>
    </source>
</evidence>
<sequence>MVESLFTLLLAGCADDGSFCTLLERRTLAVHDVAACEAMLDLRLSDLTAEYPVFVGICLSGSEAAAPAGWNLDRPEALPKDISA</sequence>
<keyword evidence="2" id="KW-1185">Reference proteome</keyword>
<evidence type="ECO:0000313" key="2">
    <source>
        <dbReference type="Proteomes" id="UP000572377"/>
    </source>
</evidence>
<dbReference type="Proteomes" id="UP000572377">
    <property type="component" value="Unassembled WGS sequence"/>
</dbReference>